<accession>A0A955RK95</accession>
<organism evidence="1 2">
    <name type="scientific">Candidatus Dojkabacteria bacterium</name>
    <dbReference type="NCBI Taxonomy" id="2099670"/>
    <lineage>
        <taxon>Bacteria</taxon>
        <taxon>Candidatus Dojkabacteria</taxon>
    </lineage>
</organism>
<evidence type="ECO:0000313" key="1">
    <source>
        <dbReference type="EMBL" id="MCA9385212.1"/>
    </source>
</evidence>
<dbReference type="Proteomes" id="UP000754563">
    <property type="component" value="Unassembled WGS sequence"/>
</dbReference>
<name>A0A955RK95_9BACT</name>
<reference evidence="1" key="1">
    <citation type="submission" date="2020-04" db="EMBL/GenBank/DDBJ databases">
        <authorList>
            <person name="Zhang T."/>
        </authorList>
    </citation>
    <scope>NUCLEOTIDE SEQUENCE</scope>
    <source>
        <strain evidence="1">HKST-UBA11</strain>
    </source>
</reference>
<reference evidence="1" key="2">
    <citation type="journal article" date="2021" name="Microbiome">
        <title>Successional dynamics and alternative stable states in a saline activated sludge microbial community over 9 years.</title>
        <authorList>
            <person name="Wang Y."/>
            <person name="Ye J."/>
            <person name="Ju F."/>
            <person name="Liu L."/>
            <person name="Boyd J.A."/>
            <person name="Deng Y."/>
            <person name="Parks D.H."/>
            <person name="Jiang X."/>
            <person name="Yin X."/>
            <person name="Woodcroft B.J."/>
            <person name="Tyson G.W."/>
            <person name="Hugenholtz P."/>
            <person name="Polz M.F."/>
            <person name="Zhang T."/>
        </authorList>
    </citation>
    <scope>NUCLEOTIDE SEQUENCE</scope>
    <source>
        <strain evidence="1">HKST-UBA11</strain>
    </source>
</reference>
<evidence type="ECO:0000313" key="2">
    <source>
        <dbReference type="Proteomes" id="UP000754563"/>
    </source>
</evidence>
<gene>
    <name evidence="1" type="ORF">KC717_01030</name>
</gene>
<dbReference type="SUPFAM" id="SSF50494">
    <property type="entry name" value="Trypsin-like serine proteases"/>
    <property type="match status" value="1"/>
</dbReference>
<dbReference type="EMBL" id="JAGQLH010000008">
    <property type="protein sequence ID" value="MCA9385212.1"/>
    <property type="molecule type" value="Genomic_DNA"/>
</dbReference>
<dbReference type="AlphaFoldDB" id="A0A955RK95"/>
<protein>
    <recommendedName>
        <fullName evidence="3">Serine protease</fullName>
    </recommendedName>
</protein>
<evidence type="ECO:0008006" key="3">
    <source>
        <dbReference type="Google" id="ProtNLM"/>
    </source>
</evidence>
<sequence>MIPELDGRKLKMFYLLGALLALVGCSAPGESVVDRGLLESTAIHQPIDDGNALGSDYSSWISPFQEFTLDGGVGLIPIDGLEPTSLDVTRARVRDMYLGSKDSTELSPEVIGDWLPIVKNTLAMTIELADANEYKRCSGGFVSLDGRKGIVTANHCTQGNMSLITFSNPAYHIYRNNGELPSSLPPEISLHISEYDPVLLWEDVVFFPLSDEVIQMYAEVYEYHPDFEELSSDGNYTDRLQTVSYPLATTLVDKYGHQFPLPLLNIAFSTGEENDKGLVALYTNFQGGVGSSGSIYVNSAGGVVLVHAQGDSDHDKQFVLASTVEVP</sequence>
<comment type="caution">
    <text evidence="1">The sequence shown here is derived from an EMBL/GenBank/DDBJ whole genome shotgun (WGS) entry which is preliminary data.</text>
</comment>
<dbReference type="InterPro" id="IPR009003">
    <property type="entry name" value="Peptidase_S1_PA"/>
</dbReference>
<proteinExistence type="predicted"/>